<keyword evidence="3" id="KW-1185">Reference proteome</keyword>
<dbReference type="FunFam" id="2.130.10.10:FF:000306">
    <property type="entry name" value="3-carboxymuconate cyclase"/>
    <property type="match status" value="1"/>
</dbReference>
<gene>
    <name evidence="2" type="ORF">KDW_44780</name>
</gene>
<dbReference type="InterPro" id="IPR011048">
    <property type="entry name" value="Haem_d1_sf"/>
</dbReference>
<dbReference type="InterPro" id="IPR019405">
    <property type="entry name" value="Lactonase_7-beta_prop"/>
</dbReference>
<organism evidence="2 3">
    <name type="scientific">Dictyobacter vulcani</name>
    <dbReference type="NCBI Taxonomy" id="2607529"/>
    <lineage>
        <taxon>Bacteria</taxon>
        <taxon>Bacillati</taxon>
        <taxon>Chloroflexota</taxon>
        <taxon>Ktedonobacteria</taxon>
        <taxon>Ktedonobacterales</taxon>
        <taxon>Dictyobacteraceae</taxon>
        <taxon>Dictyobacter</taxon>
    </lineage>
</organism>
<dbReference type="GO" id="GO:0005829">
    <property type="term" value="C:cytosol"/>
    <property type="evidence" value="ECO:0007669"/>
    <property type="project" value="TreeGrafter"/>
</dbReference>
<dbReference type="PANTHER" id="PTHR30344:SF1">
    <property type="entry name" value="6-PHOSPHOGLUCONOLACTONASE"/>
    <property type="match status" value="1"/>
</dbReference>
<dbReference type="InterPro" id="IPR015943">
    <property type="entry name" value="WD40/YVTN_repeat-like_dom_sf"/>
</dbReference>
<proteinExistence type="inferred from homology"/>
<evidence type="ECO:0008006" key="4">
    <source>
        <dbReference type="Google" id="ProtNLM"/>
    </source>
</evidence>
<evidence type="ECO:0000313" key="3">
    <source>
        <dbReference type="Proteomes" id="UP000326912"/>
    </source>
</evidence>
<dbReference type="RefSeq" id="WP_151758074.1">
    <property type="nucleotide sequence ID" value="NZ_BKZW01000002.1"/>
</dbReference>
<dbReference type="SUPFAM" id="SSF51004">
    <property type="entry name" value="C-terminal (heme d1) domain of cytochrome cd1-nitrite reductase"/>
    <property type="match status" value="1"/>
</dbReference>
<dbReference type="AlphaFoldDB" id="A0A5J4KYT2"/>
<dbReference type="Proteomes" id="UP000326912">
    <property type="component" value="Unassembled WGS sequence"/>
</dbReference>
<dbReference type="EMBL" id="BKZW01000002">
    <property type="protein sequence ID" value="GER90316.1"/>
    <property type="molecule type" value="Genomic_DNA"/>
</dbReference>
<sequence>MSTTNTTYVYIGSYADKDDQGIYVYTLDRTTGKLKPISSTSGIGNPSFLIVTPNQKYLYAVSESTEGPGAVAAFAIDPQNKDLTLLNQQSTEGTAPCHLTFDGTRTHLVVVNYSGGNICLYPLDEDGRIKKMTYNVQHQGHSINPDRQEAAHPHSANLAPDGKYIFVPDLGQDKIISYKIDLEAEKLVLQGETTVKAGSGPRHFVFHPERNYAYVINELSSTITAFSYEPEIQTLNEIQTVSALPEGYQGESTAAEILIHPSGKFLYGSNRGHDSIAVFALDSSTGLLTPLQHVSTQGKTPRNFTLTPDGKFLLVANQDGNNLVTFALDQQTGKLSETGEVIDIEHPVCIKVLN</sequence>
<dbReference type="InterPro" id="IPR050282">
    <property type="entry name" value="Cycloisomerase_2"/>
</dbReference>
<evidence type="ECO:0000313" key="2">
    <source>
        <dbReference type="EMBL" id="GER90316.1"/>
    </source>
</evidence>
<dbReference type="Gene3D" id="2.130.10.10">
    <property type="entry name" value="YVTN repeat-like/Quinoprotein amine dehydrogenase"/>
    <property type="match status" value="1"/>
</dbReference>
<dbReference type="GO" id="GO:0017057">
    <property type="term" value="F:6-phosphogluconolactonase activity"/>
    <property type="evidence" value="ECO:0007669"/>
    <property type="project" value="TreeGrafter"/>
</dbReference>
<protein>
    <recommendedName>
        <fullName evidence="4">6-phosphogluconolactonase</fullName>
    </recommendedName>
</protein>
<name>A0A5J4KYT2_9CHLR</name>
<dbReference type="PANTHER" id="PTHR30344">
    <property type="entry name" value="6-PHOSPHOGLUCONOLACTONASE-RELATED"/>
    <property type="match status" value="1"/>
</dbReference>
<comment type="caution">
    <text evidence="2">The sequence shown here is derived from an EMBL/GenBank/DDBJ whole genome shotgun (WGS) entry which is preliminary data.</text>
</comment>
<comment type="similarity">
    <text evidence="1">Belongs to the cycloisomerase 2 family.</text>
</comment>
<evidence type="ECO:0000256" key="1">
    <source>
        <dbReference type="ARBA" id="ARBA00005564"/>
    </source>
</evidence>
<accession>A0A5J4KYT2</accession>
<dbReference type="Pfam" id="PF10282">
    <property type="entry name" value="Lactonase"/>
    <property type="match status" value="1"/>
</dbReference>
<reference evidence="2 3" key="1">
    <citation type="submission" date="2019-10" db="EMBL/GenBank/DDBJ databases">
        <title>Dictyobacter vulcani sp. nov., within the class Ktedonobacteria, isolated from soil of volcanic Mt. Zao.</title>
        <authorList>
            <person name="Zheng Y."/>
            <person name="Wang C.M."/>
            <person name="Sakai Y."/>
            <person name="Abe K."/>
            <person name="Yokota A."/>
            <person name="Yabe S."/>
        </authorList>
    </citation>
    <scope>NUCLEOTIDE SEQUENCE [LARGE SCALE GENOMIC DNA]</scope>
    <source>
        <strain evidence="2 3">W12</strain>
    </source>
</reference>